<organism evidence="2 3">
    <name type="scientific">Gemmobacter caeni</name>
    <dbReference type="NCBI Taxonomy" id="589035"/>
    <lineage>
        <taxon>Bacteria</taxon>
        <taxon>Pseudomonadati</taxon>
        <taxon>Pseudomonadota</taxon>
        <taxon>Alphaproteobacteria</taxon>
        <taxon>Rhodobacterales</taxon>
        <taxon>Paracoccaceae</taxon>
        <taxon>Gemmobacter</taxon>
    </lineage>
</organism>
<proteinExistence type="predicted"/>
<dbReference type="OrthoDB" id="7658888at2"/>
<gene>
    <name evidence="2" type="ORF">C8N34_103355</name>
</gene>
<keyword evidence="3" id="KW-1185">Reference proteome</keyword>
<sequence>MQQYEFKVIPAPRKAEKVRGLKSVEDRFAHALMQLMNRLGAEGWDYVRADVLPCDERVGLTGKATNFHNMLVFRRPVRAEAVAALPEVAEVAAAMPARLTTHTEEGRAPAVGPARPQEKPSDNPEIAAE</sequence>
<feature type="region of interest" description="Disordered" evidence="1">
    <location>
        <begin position="98"/>
        <end position="129"/>
    </location>
</feature>
<protein>
    <recommendedName>
        <fullName evidence="4">DUF4177 domain-containing protein</fullName>
    </recommendedName>
</protein>
<comment type="caution">
    <text evidence="2">The sequence shown here is derived from an EMBL/GenBank/DDBJ whole genome shotgun (WGS) entry which is preliminary data.</text>
</comment>
<evidence type="ECO:0008006" key="4">
    <source>
        <dbReference type="Google" id="ProtNLM"/>
    </source>
</evidence>
<evidence type="ECO:0000313" key="3">
    <source>
        <dbReference type="Proteomes" id="UP000244224"/>
    </source>
</evidence>
<accession>A0A2T6B700</accession>
<name>A0A2T6B700_9RHOB</name>
<dbReference type="Proteomes" id="UP000244224">
    <property type="component" value="Unassembled WGS sequence"/>
</dbReference>
<reference evidence="2 3" key="1">
    <citation type="submission" date="2018-04" db="EMBL/GenBank/DDBJ databases">
        <title>Genomic Encyclopedia of Archaeal and Bacterial Type Strains, Phase II (KMG-II): from individual species to whole genera.</title>
        <authorList>
            <person name="Goeker M."/>
        </authorList>
    </citation>
    <scope>NUCLEOTIDE SEQUENCE [LARGE SCALE GENOMIC DNA]</scope>
    <source>
        <strain evidence="2 3">DSM 21823</strain>
    </source>
</reference>
<dbReference type="AlphaFoldDB" id="A0A2T6B700"/>
<dbReference type="EMBL" id="QBKP01000003">
    <property type="protein sequence ID" value="PTX51849.1"/>
    <property type="molecule type" value="Genomic_DNA"/>
</dbReference>
<evidence type="ECO:0000256" key="1">
    <source>
        <dbReference type="SAM" id="MobiDB-lite"/>
    </source>
</evidence>
<evidence type="ECO:0000313" key="2">
    <source>
        <dbReference type="EMBL" id="PTX51849.1"/>
    </source>
</evidence>
<dbReference type="RefSeq" id="WP_108128297.1">
    <property type="nucleotide sequence ID" value="NZ_QBKP01000003.1"/>
</dbReference>